<dbReference type="AlphaFoldDB" id="A0A382A0G6"/>
<name>A0A382A0G6_9ZZZZ</name>
<gene>
    <name evidence="1" type="ORF">METZ01_LOCUS147763</name>
</gene>
<evidence type="ECO:0000313" key="1">
    <source>
        <dbReference type="EMBL" id="SVA94909.1"/>
    </source>
</evidence>
<organism evidence="1">
    <name type="scientific">marine metagenome</name>
    <dbReference type="NCBI Taxonomy" id="408172"/>
    <lineage>
        <taxon>unclassified sequences</taxon>
        <taxon>metagenomes</taxon>
        <taxon>ecological metagenomes</taxon>
    </lineage>
</organism>
<proteinExistence type="predicted"/>
<sequence length="54" mass="6096">MLGNRHLTICGYPTTQQERRVMRKSTWRQVSCKHCLAMHAQDNGQNTAGRGVPA</sequence>
<accession>A0A382A0G6</accession>
<dbReference type="EMBL" id="UINC01023377">
    <property type="protein sequence ID" value="SVA94909.1"/>
    <property type="molecule type" value="Genomic_DNA"/>
</dbReference>
<reference evidence="1" key="1">
    <citation type="submission" date="2018-05" db="EMBL/GenBank/DDBJ databases">
        <authorList>
            <person name="Lanie J.A."/>
            <person name="Ng W.-L."/>
            <person name="Kazmierczak K.M."/>
            <person name="Andrzejewski T.M."/>
            <person name="Davidsen T.M."/>
            <person name="Wayne K.J."/>
            <person name="Tettelin H."/>
            <person name="Glass J.I."/>
            <person name="Rusch D."/>
            <person name="Podicherti R."/>
            <person name="Tsui H.-C.T."/>
            <person name="Winkler M.E."/>
        </authorList>
    </citation>
    <scope>NUCLEOTIDE SEQUENCE</scope>
</reference>
<protein>
    <submittedName>
        <fullName evidence="1">Uncharacterized protein</fullName>
    </submittedName>
</protein>